<dbReference type="AlphaFoldDB" id="A0A380KBE3"/>
<dbReference type="Pfam" id="PF08951">
    <property type="entry name" value="EntA_Immun"/>
    <property type="match status" value="1"/>
</dbReference>
<dbReference type="GeneID" id="78356954"/>
<proteinExistence type="predicted"/>
<name>A0A380KBE3_9STRE</name>
<accession>A0A380KBE3</accession>
<keyword evidence="2" id="KW-1185">Reference proteome</keyword>
<evidence type="ECO:0000313" key="2">
    <source>
        <dbReference type="Proteomes" id="UP000254924"/>
    </source>
</evidence>
<dbReference type="OrthoDB" id="2242472at2"/>
<evidence type="ECO:0000313" key="1">
    <source>
        <dbReference type="EMBL" id="SUN62014.1"/>
    </source>
</evidence>
<protein>
    <submittedName>
        <fullName evidence="1">Bacteriocin immunity protein</fullName>
    </submittedName>
</protein>
<sequence length="97" mass="10899">MSTNQKKEEQLLNLIDTCSSSSLSEKEREILQQAKAELTKPNAYLPRVVADLEETLRPLAIKQELSNDVKPLYKLITSHEFKDKGLGIGLASIGMWL</sequence>
<dbReference type="EMBL" id="UHFN01000007">
    <property type="protein sequence ID" value="SUN62014.1"/>
    <property type="molecule type" value="Genomic_DNA"/>
</dbReference>
<dbReference type="CDD" id="cd21059">
    <property type="entry name" value="LciA-like"/>
    <property type="match status" value="1"/>
</dbReference>
<dbReference type="GO" id="GO:0030153">
    <property type="term" value="P:bacteriocin immunity"/>
    <property type="evidence" value="ECO:0007669"/>
    <property type="project" value="InterPro"/>
</dbReference>
<reference evidence="1 2" key="1">
    <citation type="submission" date="2018-06" db="EMBL/GenBank/DDBJ databases">
        <authorList>
            <consortium name="Pathogen Informatics"/>
            <person name="Doyle S."/>
        </authorList>
    </citation>
    <scope>NUCLEOTIDE SEQUENCE [LARGE SCALE GENOMIC DNA]</scope>
    <source>
        <strain evidence="1 2">NCTC12224</strain>
    </source>
</reference>
<dbReference type="Proteomes" id="UP000254924">
    <property type="component" value="Unassembled WGS sequence"/>
</dbReference>
<dbReference type="InterPro" id="IPR015046">
    <property type="entry name" value="LciA_Immunity-like"/>
</dbReference>
<organism evidence="1 2">
    <name type="scientific">Streptococcus hyointestinalis</name>
    <dbReference type="NCBI Taxonomy" id="1337"/>
    <lineage>
        <taxon>Bacteria</taxon>
        <taxon>Bacillati</taxon>
        <taxon>Bacillota</taxon>
        <taxon>Bacilli</taxon>
        <taxon>Lactobacillales</taxon>
        <taxon>Streptococcaceae</taxon>
        <taxon>Streptococcus</taxon>
    </lineage>
</organism>
<dbReference type="RefSeq" id="WP_115269737.1">
    <property type="nucleotide sequence ID" value="NZ_JBNPNB010000019.1"/>
</dbReference>
<gene>
    <name evidence="1" type="ORF">NCTC12224_01673</name>
</gene>